<evidence type="ECO:0000256" key="1">
    <source>
        <dbReference type="SAM" id="Phobius"/>
    </source>
</evidence>
<feature type="transmembrane region" description="Helical" evidence="1">
    <location>
        <begin position="6"/>
        <end position="25"/>
    </location>
</feature>
<evidence type="ECO:0000313" key="2">
    <source>
        <dbReference type="EMBL" id="DAD88180.1"/>
    </source>
</evidence>
<protein>
    <submittedName>
        <fullName evidence="2">Uncharacterized protein</fullName>
    </submittedName>
</protein>
<proteinExistence type="predicted"/>
<keyword evidence="1" id="KW-0472">Membrane</keyword>
<keyword evidence="1" id="KW-1133">Transmembrane helix</keyword>
<name>A0A8S5N166_9CAUD</name>
<accession>A0A8S5N166</accession>
<organism evidence="2">
    <name type="scientific">Siphoviridae sp. ctXQq5</name>
    <dbReference type="NCBI Taxonomy" id="2826368"/>
    <lineage>
        <taxon>Viruses</taxon>
        <taxon>Duplodnaviria</taxon>
        <taxon>Heunggongvirae</taxon>
        <taxon>Uroviricota</taxon>
        <taxon>Caudoviricetes</taxon>
    </lineage>
</organism>
<sequence length="43" mass="4940">MQFFIVLSNIIAIFAVLNSITLIGYRCASYNAHKFAGFFYARF</sequence>
<dbReference type="EMBL" id="BK015037">
    <property type="protein sequence ID" value="DAD88180.1"/>
    <property type="molecule type" value="Genomic_DNA"/>
</dbReference>
<reference evidence="2" key="1">
    <citation type="journal article" date="2021" name="Proc. Natl. Acad. Sci. U.S.A.">
        <title>A Catalog of Tens of Thousands of Viruses from Human Metagenomes Reveals Hidden Associations with Chronic Diseases.</title>
        <authorList>
            <person name="Tisza M.J."/>
            <person name="Buck C.B."/>
        </authorList>
    </citation>
    <scope>NUCLEOTIDE SEQUENCE</scope>
    <source>
        <strain evidence="2">CtXQq5</strain>
    </source>
</reference>
<keyword evidence="1" id="KW-0812">Transmembrane</keyword>